<accession>A0ABV0NTL1</accession>
<gene>
    <name evidence="1" type="ORF">GOODEAATRI_033298</name>
</gene>
<sequence>MVLECDEFIIRTSIRVIAARRVKAPKHSTLSPIQGGSVWITKGAAFPGSRTLGIPPREGSPRRRNRLCPVPGGVGLLFYPLLEGRAENMAVVKCLTLPYNIMQWGWVGPNI</sequence>
<organism evidence="1 2">
    <name type="scientific">Goodea atripinnis</name>
    <dbReference type="NCBI Taxonomy" id="208336"/>
    <lineage>
        <taxon>Eukaryota</taxon>
        <taxon>Metazoa</taxon>
        <taxon>Chordata</taxon>
        <taxon>Craniata</taxon>
        <taxon>Vertebrata</taxon>
        <taxon>Euteleostomi</taxon>
        <taxon>Actinopterygii</taxon>
        <taxon>Neopterygii</taxon>
        <taxon>Teleostei</taxon>
        <taxon>Neoteleostei</taxon>
        <taxon>Acanthomorphata</taxon>
        <taxon>Ovalentaria</taxon>
        <taxon>Atherinomorphae</taxon>
        <taxon>Cyprinodontiformes</taxon>
        <taxon>Goodeidae</taxon>
        <taxon>Goodea</taxon>
    </lineage>
</organism>
<reference evidence="1 2" key="1">
    <citation type="submission" date="2021-06" db="EMBL/GenBank/DDBJ databases">
        <authorList>
            <person name="Palmer J.M."/>
        </authorList>
    </citation>
    <scope>NUCLEOTIDE SEQUENCE [LARGE SCALE GENOMIC DNA]</scope>
    <source>
        <strain evidence="1 2">GA_2019</strain>
        <tissue evidence="1">Muscle</tissue>
    </source>
</reference>
<evidence type="ECO:0000313" key="2">
    <source>
        <dbReference type="Proteomes" id="UP001476798"/>
    </source>
</evidence>
<comment type="caution">
    <text evidence="1">The sequence shown here is derived from an EMBL/GenBank/DDBJ whole genome shotgun (WGS) entry which is preliminary data.</text>
</comment>
<evidence type="ECO:0000313" key="1">
    <source>
        <dbReference type="EMBL" id="MEQ2173562.1"/>
    </source>
</evidence>
<dbReference type="Proteomes" id="UP001476798">
    <property type="component" value="Unassembled WGS sequence"/>
</dbReference>
<keyword evidence="2" id="KW-1185">Reference proteome</keyword>
<proteinExistence type="predicted"/>
<name>A0ABV0NTL1_9TELE</name>
<dbReference type="EMBL" id="JAHRIO010046767">
    <property type="protein sequence ID" value="MEQ2173562.1"/>
    <property type="molecule type" value="Genomic_DNA"/>
</dbReference>
<protein>
    <submittedName>
        <fullName evidence="1">Uncharacterized protein</fullName>
    </submittedName>
</protein>